<organism evidence="1 2">
    <name type="scientific">Spirosoma foliorum</name>
    <dbReference type="NCBI Taxonomy" id="2710596"/>
    <lineage>
        <taxon>Bacteria</taxon>
        <taxon>Pseudomonadati</taxon>
        <taxon>Bacteroidota</taxon>
        <taxon>Cytophagia</taxon>
        <taxon>Cytophagales</taxon>
        <taxon>Cytophagaceae</taxon>
        <taxon>Spirosoma</taxon>
    </lineage>
</organism>
<dbReference type="KEGG" id="sfol:H3H32_06390"/>
<evidence type="ECO:0000313" key="1">
    <source>
        <dbReference type="EMBL" id="QMW04560.1"/>
    </source>
</evidence>
<proteinExistence type="predicted"/>
<protein>
    <submittedName>
        <fullName evidence="1">Uncharacterized protein</fullName>
    </submittedName>
</protein>
<keyword evidence="2" id="KW-1185">Reference proteome</keyword>
<gene>
    <name evidence="1" type="ORF">H3H32_06390</name>
</gene>
<name>A0A7G5H0B8_9BACT</name>
<dbReference type="RefSeq" id="WP_182461871.1">
    <property type="nucleotide sequence ID" value="NZ_CP059732.1"/>
</dbReference>
<sequence length="94" mass="10636">MNSQTNTGLLKEYIKTLIATEVEFPGVLPRGWGNEFSRSELDSIHYTLSFVLTTASPQTASSLLFAFRGTNNTHWILCNYWPEIVPLLTKQNTN</sequence>
<dbReference type="AlphaFoldDB" id="A0A7G5H0B8"/>
<reference evidence="1 2" key="1">
    <citation type="submission" date="2020-07" db="EMBL/GenBank/DDBJ databases">
        <title>Spirosoma foliorum sp. nov., isolated from the leaves on the Nejang mountain Korea, Republic of.</title>
        <authorList>
            <person name="Ho H."/>
            <person name="Lee Y.-J."/>
            <person name="Nurcahyanto D.-A."/>
            <person name="Kim S.-G."/>
        </authorList>
    </citation>
    <scope>NUCLEOTIDE SEQUENCE [LARGE SCALE GENOMIC DNA]</scope>
    <source>
        <strain evidence="1 2">PL0136</strain>
    </source>
</reference>
<dbReference type="EMBL" id="CP059732">
    <property type="protein sequence ID" value="QMW04560.1"/>
    <property type="molecule type" value="Genomic_DNA"/>
</dbReference>
<evidence type="ECO:0000313" key="2">
    <source>
        <dbReference type="Proteomes" id="UP000515369"/>
    </source>
</evidence>
<accession>A0A7G5H0B8</accession>
<dbReference type="Proteomes" id="UP000515369">
    <property type="component" value="Chromosome"/>
</dbReference>